<comment type="catalytic activity">
    <reaction evidence="2">
        <text>3-hydroxy-2-methylpropanoyl-CoA + H2O = 3-hydroxy-2-methylpropanoate + CoA + H(+)</text>
        <dbReference type="Rhea" id="RHEA:20888"/>
        <dbReference type="ChEBI" id="CHEBI:11805"/>
        <dbReference type="ChEBI" id="CHEBI:15377"/>
        <dbReference type="ChEBI" id="CHEBI:15378"/>
        <dbReference type="ChEBI" id="CHEBI:57287"/>
        <dbReference type="ChEBI" id="CHEBI:57340"/>
        <dbReference type="EC" id="3.1.2.4"/>
    </reaction>
</comment>
<comment type="pathway">
    <text evidence="2">Amino-acid degradation; L-valine degradation.</text>
</comment>
<reference evidence="4 5" key="1">
    <citation type="submission" date="2019-01" db="EMBL/GenBank/DDBJ databases">
        <title>Sequencing of cultivated peanut Arachis hypogaea provides insights into genome evolution and oil improvement.</title>
        <authorList>
            <person name="Chen X."/>
        </authorList>
    </citation>
    <scope>NUCLEOTIDE SEQUENCE [LARGE SCALE GENOMIC DNA]</scope>
    <source>
        <strain evidence="5">cv. Fuhuasheng</strain>
        <tissue evidence="4">Leaves</tissue>
    </source>
</reference>
<name>A0A444YYB8_ARAHY</name>
<evidence type="ECO:0000256" key="1">
    <source>
        <dbReference type="ARBA" id="ARBA00022801"/>
    </source>
</evidence>
<dbReference type="CDD" id="cd06558">
    <property type="entry name" value="crotonase-like"/>
    <property type="match status" value="1"/>
</dbReference>
<evidence type="ECO:0000313" key="4">
    <source>
        <dbReference type="EMBL" id="RYR06896.1"/>
    </source>
</evidence>
<feature type="domain" description="Enoyl-CoA hydratase/isomerase" evidence="3">
    <location>
        <begin position="24"/>
        <end position="358"/>
    </location>
</feature>
<gene>
    <name evidence="4" type="ORF">Ahy_B05g074211</name>
</gene>
<dbReference type="EMBL" id="SDMP01000015">
    <property type="protein sequence ID" value="RYR06896.1"/>
    <property type="molecule type" value="Genomic_DNA"/>
</dbReference>
<dbReference type="FunFam" id="3.90.226.10:FF:000027">
    <property type="entry name" value="Probable 3-hydroxyisobutyryl-CoA hydrolase 2"/>
    <property type="match status" value="1"/>
</dbReference>
<dbReference type="NCBIfam" id="NF004127">
    <property type="entry name" value="PRK05617.1"/>
    <property type="match status" value="1"/>
</dbReference>
<comment type="function">
    <text evidence="2">Hydrolyzes 3-hydroxyisobutyryl-CoA (HIBYL-CoA), a saline catabolite. Has high activity toward isobutyryl-CoA. Could be an isobutyryl-CoA dehydrogenase that functions in valine catabolism.</text>
</comment>
<keyword evidence="5" id="KW-1185">Reference proteome</keyword>
<sequence>MALSFKFDTQPINQVLFGGNSSVKLVILNRPHKLNVLNFEMVSQILKNLRMYEDDSSVKLVILKGNGKGFCAGGDVVSIISTSLMGHWTYPVKFYGKILILDHLAATYKKALVSVINGVVMGGGAGLSMNTTFRIVTEKAVFAMPEAEIGYFPDVGASYFLSRLPGYFGEYLGLTGASLDGIEMAACGLATHFVHSTKLNALENALQAITSSNVSTIAALIETFTEKPTVKTDSPFKRLEIINKCFSKGTVEDIIQSLENELENGAEEKWITNALSSMHFSCPMSLKIFLKSIRKGRIQNIEECLYRDYNIACHLNRRTVSSNFYEGSRAKLFDKDNKPKWEPSKLELVSEKMVDQHFTNITDDTWEPLQLPLRSHSPIITACRL</sequence>
<dbReference type="PANTHER" id="PTHR43176:SF6">
    <property type="entry name" value="3-HYDROXYISOBUTYRYL-COA HYDROLASE"/>
    <property type="match status" value="1"/>
</dbReference>
<dbReference type="PANTHER" id="PTHR43176">
    <property type="entry name" value="3-HYDROXYISOBUTYRYL-COA HYDROLASE-RELATED"/>
    <property type="match status" value="1"/>
</dbReference>
<comment type="similarity">
    <text evidence="2">Belongs to the enoyl-CoA hydratase/isomerase family.</text>
</comment>
<dbReference type="InterPro" id="IPR029045">
    <property type="entry name" value="ClpP/crotonase-like_dom_sf"/>
</dbReference>
<dbReference type="Pfam" id="PF16113">
    <property type="entry name" value="ECH_2"/>
    <property type="match status" value="1"/>
</dbReference>
<comment type="caution">
    <text evidence="4">The sequence shown here is derived from an EMBL/GenBank/DDBJ whole genome shotgun (WGS) entry which is preliminary data.</text>
</comment>
<dbReference type="Proteomes" id="UP000289738">
    <property type="component" value="Chromosome B05"/>
</dbReference>
<evidence type="ECO:0000259" key="3">
    <source>
        <dbReference type="Pfam" id="PF16113"/>
    </source>
</evidence>
<dbReference type="SUPFAM" id="SSF52096">
    <property type="entry name" value="ClpP/crotonase"/>
    <property type="match status" value="1"/>
</dbReference>
<organism evidence="4 5">
    <name type="scientific">Arachis hypogaea</name>
    <name type="common">Peanut</name>
    <dbReference type="NCBI Taxonomy" id="3818"/>
    <lineage>
        <taxon>Eukaryota</taxon>
        <taxon>Viridiplantae</taxon>
        <taxon>Streptophyta</taxon>
        <taxon>Embryophyta</taxon>
        <taxon>Tracheophyta</taxon>
        <taxon>Spermatophyta</taxon>
        <taxon>Magnoliopsida</taxon>
        <taxon>eudicotyledons</taxon>
        <taxon>Gunneridae</taxon>
        <taxon>Pentapetalae</taxon>
        <taxon>rosids</taxon>
        <taxon>fabids</taxon>
        <taxon>Fabales</taxon>
        <taxon>Fabaceae</taxon>
        <taxon>Papilionoideae</taxon>
        <taxon>50 kb inversion clade</taxon>
        <taxon>dalbergioids sensu lato</taxon>
        <taxon>Dalbergieae</taxon>
        <taxon>Pterocarpus clade</taxon>
        <taxon>Arachis</taxon>
    </lineage>
</organism>
<dbReference type="STRING" id="3818.A0A444YYB8"/>
<dbReference type="EC" id="3.1.2.4" evidence="2"/>
<evidence type="ECO:0000256" key="2">
    <source>
        <dbReference type="RuleBase" id="RU369070"/>
    </source>
</evidence>
<dbReference type="GO" id="GO:0003860">
    <property type="term" value="F:3-hydroxyisobutyryl-CoA hydrolase activity"/>
    <property type="evidence" value="ECO:0007669"/>
    <property type="project" value="UniProtKB-UniRule"/>
</dbReference>
<dbReference type="AlphaFoldDB" id="A0A444YYB8"/>
<dbReference type="InterPro" id="IPR032259">
    <property type="entry name" value="HIBYL-CoA-H"/>
</dbReference>
<dbReference type="Gene3D" id="3.90.226.10">
    <property type="entry name" value="2-enoyl-CoA Hydratase, Chain A, domain 1"/>
    <property type="match status" value="1"/>
</dbReference>
<evidence type="ECO:0000313" key="5">
    <source>
        <dbReference type="Proteomes" id="UP000289738"/>
    </source>
</evidence>
<proteinExistence type="inferred from homology"/>
<dbReference type="InterPro" id="IPR045004">
    <property type="entry name" value="ECH_dom"/>
</dbReference>
<keyword evidence="1 2" id="KW-0378">Hydrolase</keyword>
<protein>
    <recommendedName>
        <fullName evidence="2">3-hydroxyisobutyryl-CoA hydrolase</fullName>
        <shortName evidence="2">HIB-CoA hydrolase</shortName>
        <shortName evidence="2">HIBYL-CoA-H</shortName>
        <ecNumber evidence="2">3.1.2.4</ecNumber>
    </recommendedName>
    <alternativeName>
        <fullName evidence="2">3-hydroxyisobutyryl-coenzyme A hydrolase</fullName>
    </alternativeName>
</protein>
<accession>A0A444YYB8</accession>
<dbReference type="GO" id="GO:0006574">
    <property type="term" value="P:L-valine catabolic process"/>
    <property type="evidence" value="ECO:0007669"/>
    <property type="project" value="UniProtKB-UniRule"/>
</dbReference>